<name>A0A552VAK9_9FLAO</name>
<dbReference type="RefSeq" id="WP_143371616.1">
    <property type="nucleotide sequence ID" value="NZ_VJVZ01000001.1"/>
</dbReference>
<dbReference type="AlphaFoldDB" id="A0A552VAK9"/>
<proteinExistence type="predicted"/>
<evidence type="ECO:0000313" key="2">
    <source>
        <dbReference type="Proteomes" id="UP000320643"/>
    </source>
</evidence>
<reference evidence="1 2" key="1">
    <citation type="submission" date="2019-07" db="EMBL/GenBank/DDBJ databases">
        <title>Flavobacterium sp. nov., isolated from glacier ice.</title>
        <authorList>
            <person name="Liu Q."/>
            <person name="Xin Y.-H."/>
        </authorList>
    </citation>
    <scope>NUCLEOTIDE SEQUENCE [LARGE SCALE GENOMIC DNA]</scope>
    <source>
        <strain evidence="1 2">ZT4R6</strain>
    </source>
</reference>
<evidence type="ECO:0008006" key="3">
    <source>
        <dbReference type="Google" id="ProtNLM"/>
    </source>
</evidence>
<dbReference type="OrthoDB" id="1121643at2"/>
<gene>
    <name evidence="1" type="ORF">FMM05_01760</name>
</gene>
<sequence>MNTKLTLTIEEDVIKRAKDFAKQQNRSLSDIIENYLKSITKNKVEDKDEELPPIVKSLKGAFKNVGDIDYKEERMKRLEKKYL</sequence>
<dbReference type="EMBL" id="VJVZ01000001">
    <property type="protein sequence ID" value="TRW27390.1"/>
    <property type="molecule type" value="Genomic_DNA"/>
</dbReference>
<protein>
    <recommendedName>
        <fullName evidence="3">Antitoxin</fullName>
    </recommendedName>
</protein>
<dbReference type="InterPro" id="IPR045944">
    <property type="entry name" value="DUF6364"/>
</dbReference>
<keyword evidence="2" id="KW-1185">Reference proteome</keyword>
<accession>A0A552VAK9</accession>
<evidence type="ECO:0000313" key="1">
    <source>
        <dbReference type="EMBL" id="TRW27390.1"/>
    </source>
</evidence>
<organism evidence="1 2">
    <name type="scientific">Flavobacterium zepuense</name>
    <dbReference type="NCBI Taxonomy" id="2593302"/>
    <lineage>
        <taxon>Bacteria</taxon>
        <taxon>Pseudomonadati</taxon>
        <taxon>Bacteroidota</taxon>
        <taxon>Flavobacteriia</taxon>
        <taxon>Flavobacteriales</taxon>
        <taxon>Flavobacteriaceae</taxon>
        <taxon>Flavobacterium</taxon>
    </lineage>
</organism>
<dbReference type="Proteomes" id="UP000320643">
    <property type="component" value="Unassembled WGS sequence"/>
</dbReference>
<comment type="caution">
    <text evidence="1">The sequence shown here is derived from an EMBL/GenBank/DDBJ whole genome shotgun (WGS) entry which is preliminary data.</text>
</comment>
<dbReference type="Pfam" id="PF19891">
    <property type="entry name" value="DUF6364"/>
    <property type="match status" value="1"/>
</dbReference>